<feature type="region of interest" description="Disordered" evidence="1">
    <location>
        <begin position="771"/>
        <end position="801"/>
    </location>
</feature>
<dbReference type="AlphaFoldDB" id="A0A9P6SPH0"/>
<feature type="region of interest" description="Disordered" evidence="1">
    <location>
        <begin position="473"/>
        <end position="513"/>
    </location>
</feature>
<dbReference type="PANTHER" id="PTHR38700:SF1">
    <property type="entry name" value="PH DOMAIN-CONTAINING PROTEIN"/>
    <property type="match status" value="1"/>
</dbReference>
<feature type="compositionally biased region" description="Polar residues" evidence="1">
    <location>
        <begin position="14"/>
        <end position="24"/>
    </location>
</feature>
<dbReference type="PROSITE" id="PS50003">
    <property type="entry name" value="PH_DOMAIN"/>
    <property type="match status" value="1"/>
</dbReference>
<feature type="compositionally biased region" description="Polar residues" evidence="1">
    <location>
        <begin position="473"/>
        <end position="487"/>
    </location>
</feature>
<feature type="region of interest" description="Disordered" evidence="1">
    <location>
        <begin position="1"/>
        <end position="108"/>
    </location>
</feature>
<organism evidence="3 4">
    <name type="scientific">Modicella reniformis</name>
    <dbReference type="NCBI Taxonomy" id="1440133"/>
    <lineage>
        <taxon>Eukaryota</taxon>
        <taxon>Fungi</taxon>
        <taxon>Fungi incertae sedis</taxon>
        <taxon>Mucoromycota</taxon>
        <taxon>Mortierellomycotina</taxon>
        <taxon>Mortierellomycetes</taxon>
        <taxon>Mortierellales</taxon>
        <taxon>Mortierellaceae</taxon>
        <taxon>Modicella</taxon>
    </lineage>
</organism>
<feature type="compositionally biased region" description="Polar residues" evidence="1">
    <location>
        <begin position="500"/>
        <end position="511"/>
    </location>
</feature>
<dbReference type="InterPro" id="IPR011993">
    <property type="entry name" value="PH-like_dom_sf"/>
</dbReference>
<dbReference type="InterPro" id="IPR001849">
    <property type="entry name" value="PH_domain"/>
</dbReference>
<feature type="compositionally biased region" description="Low complexity" evidence="1">
    <location>
        <begin position="54"/>
        <end position="86"/>
    </location>
</feature>
<feature type="compositionally biased region" description="Low complexity" evidence="1">
    <location>
        <begin position="580"/>
        <end position="597"/>
    </location>
</feature>
<gene>
    <name evidence="3" type="ORF">BGZ65_008690</name>
</gene>
<feature type="compositionally biased region" description="Basic and acidic residues" evidence="1">
    <location>
        <begin position="434"/>
        <end position="443"/>
    </location>
</feature>
<protein>
    <recommendedName>
        <fullName evidence="2">PH domain-containing protein</fullName>
    </recommendedName>
</protein>
<dbReference type="SUPFAM" id="SSF50729">
    <property type="entry name" value="PH domain-like"/>
    <property type="match status" value="1"/>
</dbReference>
<evidence type="ECO:0000313" key="3">
    <source>
        <dbReference type="EMBL" id="KAF9986133.1"/>
    </source>
</evidence>
<dbReference type="Gene3D" id="3.10.20.90">
    <property type="entry name" value="Phosphatidylinositol 3-kinase Catalytic Subunit, Chain A, domain 1"/>
    <property type="match status" value="1"/>
</dbReference>
<proteinExistence type="predicted"/>
<dbReference type="Gene3D" id="2.30.29.30">
    <property type="entry name" value="Pleckstrin-homology domain (PH domain)/Phosphotyrosine-binding domain (PTB)"/>
    <property type="match status" value="1"/>
</dbReference>
<dbReference type="InterPro" id="IPR029071">
    <property type="entry name" value="Ubiquitin-like_domsf"/>
</dbReference>
<feature type="compositionally biased region" description="Low complexity" evidence="1">
    <location>
        <begin position="98"/>
        <end position="108"/>
    </location>
</feature>
<feature type="domain" description="PH" evidence="2">
    <location>
        <begin position="230"/>
        <end position="338"/>
    </location>
</feature>
<feature type="compositionally biased region" description="Gly residues" evidence="1">
    <location>
        <begin position="734"/>
        <end position="747"/>
    </location>
</feature>
<dbReference type="Proteomes" id="UP000749646">
    <property type="component" value="Unassembled WGS sequence"/>
</dbReference>
<feature type="compositionally biased region" description="Basic residues" evidence="1">
    <location>
        <begin position="791"/>
        <end position="801"/>
    </location>
</feature>
<dbReference type="EMBL" id="JAAAHW010003251">
    <property type="protein sequence ID" value="KAF9986133.1"/>
    <property type="molecule type" value="Genomic_DNA"/>
</dbReference>
<evidence type="ECO:0000259" key="2">
    <source>
        <dbReference type="PROSITE" id="PS50003"/>
    </source>
</evidence>
<feature type="region of interest" description="Disordered" evidence="1">
    <location>
        <begin position="408"/>
        <end position="447"/>
    </location>
</feature>
<feature type="compositionally biased region" description="Polar residues" evidence="1">
    <location>
        <begin position="778"/>
        <end position="790"/>
    </location>
</feature>
<feature type="compositionally biased region" description="Polar residues" evidence="1">
    <location>
        <begin position="658"/>
        <end position="670"/>
    </location>
</feature>
<keyword evidence="4" id="KW-1185">Reference proteome</keyword>
<feature type="compositionally biased region" description="Basic and acidic residues" evidence="1">
    <location>
        <begin position="609"/>
        <end position="620"/>
    </location>
</feature>
<feature type="compositionally biased region" description="Low complexity" evidence="1">
    <location>
        <begin position="488"/>
        <end position="499"/>
    </location>
</feature>
<name>A0A9P6SPH0_9FUNG</name>
<accession>A0A9P6SPH0</accession>
<dbReference type="SUPFAM" id="SSF54236">
    <property type="entry name" value="Ubiquitin-like"/>
    <property type="match status" value="1"/>
</dbReference>
<comment type="caution">
    <text evidence="3">The sequence shown here is derived from an EMBL/GenBank/DDBJ whole genome shotgun (WGS) entry which is preliminary data.</text>
</comment>
<sequence>MGGMPISPAVLLTPQPSFPTTPILNQPAGAPGGMRNVALAMMKQDGPPSSSELQMQQRHQQLQQAQMQHIQQQQQRLAGLEGGSSPPGTPTSPRNQQSASPNPLSAPAAAVPVTQRLVATRIYIQTETDFKSVNLAPNTTALDVLHMLQQRGTFGEPGDSRYHDRWTVFEYSKEFLIERPLRDFEIVLDVIKTWEVDKDNKMICKSFPARNELSASEVIRLVGPVGLTSFIRPHGWVHLETKKGKWNKRYLHITDTAVYHSKDNQFNGESMLCMLRNFDVHAVQVPRKKAPTKFGFALKSSDSVHMFETPEDDYIHYVCTDSGDSLREWLAGLRAAKGMFMYHANPEMIREGQKRATELLSSANKDGNLTVEQNVNKTMKITHRETTEPSNTAFSIASSIPTFIQSQLVSPAPSPQHVSVSDSGTAFLSSTTPSEKEQDHPDAHSNLVLNSTHSTSISPTHPPSSFDLARAEVQSNRSLPKNGSAEPTSTSNNSVNNTTAKMPSSASNNGGISFKSPFMAGSLLQQRAEAEKQEVENMKLQLKMREQAGVLGARTMNSIEHPSSMQHQIGNHGRGPSTGAAASQPQPTHQQQLPQSAAPKFGGPGTLIEKGEARAAELQRSKSAGTSLLRPAHSITSYSRSRSKSRGPAEDRVPFCSRTISPHSPESSGSAPPVPQGPLLQFDDNDAKIQSGSLLSKAKSSKQASSSSATASANNMMSGGYGAHSSQARSPSGGTRGRQGGINGGGSSHHLVGQGSRTMIKPLIDLDTSRDVIGPGLLTNSAASGSQSVKSPRRNKPLLEF</sequence>
<evidence type="ECO:0000313" key="4">
    <source>
        <dbReference type="Proteomes" id="UP000749646"/>
    </source>
</evidence>
<reference evidence="3" key="1">
    <citation type="journal article" date="2020" name="Fungal Divers.">
        <title>Resolving the Mortierellaceae phylogeny through synthesis of multi-gene phylogenetics and phylogenomics.</title>
        <authorList>
            <person name="Vandepol N."/>
            <person name="Liber J."/>
            <person name="Desiro A."/>
            <person name="Na H."/>
            <person name="Kennedy M."/>
            <person name="Barry K."/>
            <person name="Grigoriev I.V."/>
            <person name="Miller A.N."/>
            <person name="O'Donnell K."/>
            <person name="Stajich J.E."/>
            <person name="Bonito G."/>
        </authorList>
    </citation>
    <scope>NUCLEOTIDE SEQUENCE</scope>
    <source>
        <strain evidence="3">MES-2147</strain>
    </source>
</reference>
<evidence type="ECO:0000256" key="1">
    <source>
        <dbReference type="SAM" id="MobiDB-lite"/>
    </source>
</evidence>
<feature type="compositionally biased region" description="Polar residues" evidence="1">
    <location>
        <begin position="416"/>
        <end position="433"/>
    </location>
</feature>
<feature type="compositionally biased region" description="Low complexity" evidence="1">
    <location>
        <begin position="690"/>
        <end position="718"/>
    </location>
</feature>
<dbReference type="PANTHER" id="PTHR38700">
    <property type="entry name" value="YALI0E22418P"/>
    <property type="match status" value="1"/>
</dbReference>
<dbReference type="OrthoDB" id="43122at2759"/>
<feature type="region of interest" description="Disordered" evidence="1">
    <location>
        <begin position="563"/>
        <end position="753"/>
    </location>
</feature>